<dbReference type="GO" id="GO:0015833">
    <property type="term" value="P:peptide transport"/>
    <property type="evidence" value="ECO:0007669"/>
    <property type="project" value="TreeGrafter"/>
</dbReference>
<keyword evidence="4" id="KW-1185">Reference proteome</keyword>
<dbReference type="SUPFAM" id="SSF53850">
    <property type="entry name" value="Periplasmic binding protein-like II"/>
    <property type="match status" value="1"/>
</dbReference>
<dbReference type="InterPro" id="IPR030678">
    <property type="entry name" value="Peptide/Ni-bd"/>
</dbReference>
<feature type="domain" description="Solute-binding protein family 5" evidence="2">
    <location>
        <begin position="141"/>
        <end position="518"/>
    </location>
</feature>
<proteinExistence type="predicted"/>
<organism evidence="3 4">
    <name type="scientific">Actinomadura litoris</name>
    <dbReference type="NCBI Taxonomy" id="2678616"/>
    <lineage>
        <taxon>Bacteria</taxon>
        <taxon>Bacillati</taxon>
        <taxon>Actinomycetota</taxon>
        <taxon>Actinomycetes</taxon>
        <taxon>Streptosporangiales</taxon>
        <taxon>Thermomonosporaceae</taxon>
        <taxon>Actinomadura</taxon>
    </lineage>
</organism>
<dbReference type="Proteomes" id="UP000432015">
    <property type="component" value="Unassembled WGS sequence"/>
</dbReference>
<feature type="region of interest" description="Disordered" evidence="1">
    <location>
        <begin position="1"/>
        <end position="67"/>
    </location>
</feature>
<dbReference type="GO" id="GO:0043190">
    <property type="term" value="C:ATP-binding cassette (ABC) transporter complex"/>
    <property type="evidence" value="ECO:0007669"/>
    <property type="project" value="InterPro"/>
</dbReference>
<evidence type="ECO:0000256" key="1">
    <source>
        <dbReference type="SAM" id="MobiDB-lite"/>
    </source>
</evidence>
<dbReference type="GO" id="GO:1904680">
    <property type="term" value="F:peptide transmembrane transporter activity"/>
    <property type="evidence" value="ECO:0007669"/>
    <property type="project" value="TreeGrafter"/>
</dbReference>
<dbReference type="Gene3D" id="3.40.190.10">
    <property type="entry name" value="Periplasmic binding protein-like II"/>
    <property type="match status" value="1"/>
</dbReference>
<dbReference type="PANTHER" id="PTHR30290">
    <property type="entry name" value="PERIPLASMIC BINDING COMPONENT OF ABC TRANSPORTER"/>
    <property type="match status" value="1"/>
</dbReference>
<dbReference type="PIRSF" id="PIRSF002741">
    <property type="entry name" value="MppA"/>
    <property type="match status" value="1"/>
</dbReference>
<dbReference type="CDD" id="cd00995">
    <property type="entry name" value="PBP2_NikA_DppA_OppA_like"/>
    <property type="match status" value="1"/>
</dbReference>
<name>A0A7K1L9K8_9ACTN</name>
<evidence type="ECO:0000259" key="2">
    <source>
        <dbReference type="Pfam" id="PF00496"/>
    </source>
</evidence>
<dbReference type="Pfam" id="PF00496">
    <property type="entry name" value="SBP_bac_5"/>
    <property type="match status" value="1"/>
</dbReference>
<dbReference type="AlphaFoldDB" id="A0A7K1L9K8"/>
<dbReference type="GO" id="GO:0042597">
    <property type="term" value="C:periplasmic space"/>
    <property type="evidence" value="ECO:0007669"/>
    <property type="project" value="UniProtKB-ARBA"/>
</dbReference>
<dbReference type="Gene3D" id="3.10.105.10">
    <property type="entry name" value="Dipeptide-binding Protein, Domain 3"/>
    <property type="match status" value="1"/>
</dbReference>
<dbReference type="Gene3D" id="3.90.76.10">
    <property type="entry name" value="Dipeptide-binding Protein, Domain 1"/>
    <property type="match status" value="1"/>
</dbReference>
<dbReference type="InterPro" id="IPR000914">
    <property type="entry name" value="SBP_5_dom"/>
</dbReference>
<evidence type="ECO:0000313" key="4">
    <source>
        <dbReference type="Proteomes" id="UP000432015"/>
    </source>
</evidence>
<gene>
    <name evidence="3" type="ORF">GNZ18_30625</name>
</gene>
<dbReference type="PANTHER" id="PTHR30290:SF83">
    <property type="entry name" value="ABC TRANSPORTER SUBSTRATE-BINDING PROTEIN"/>
    <property type="match status" value="1"/>
</dbReference>
<dbReference type="InterPro" id="IPR039424">
    <property type="entry name" value="SBP_5"/>
</dbReference>
<reference evidence="3 4" key="1">
    <citation type="submission" date="2019-11" db="EMBL/GenBank/DDBJ databases">
        <authorList>
            <person name="Cao P."/>
        </authorList>
    </citation>
    <scope>NUCLEOTIDE SEQUENCE [LARGE SCALE GENOMIC DNA]</scope>
    <source>
        <strain evidence="3 4">NEAU-AAG5</strain>
    </source>
</reference>
<dbReference type="EMBL" id="WOFH01000012">
    <property type="protein sequence ID" value="MUN40926.1"/>
    <property type="molecule type" value="Genomic_DNA"/>
</dbReference>
<accession>A0A7K1L9K8</accession>
<protein>
    <recommendedName>
        <fullName evidence="2">Solute-binding protein family 5 domain-containing protein</fullName>
    </recommendedName>
</protein>
<evidence type="ECO:0000313" key="3">
    <source>
        <dbReference type="EMBL" id="MUN40926.1"/>
    </source>
</evidence>
<comment type="caution">
    <text evidence="3">The sequence shown here is derived from an EMBL/GenBank/DDBJ whole genome shotgun (WGS) entry which is preliminary data.</text>
</comment>
<sequence>MRPSNYGHSDRPTNSADPIGGVPTGEVHHDPRQYQQPHRGGEPVPSTPARSRHPGDHPGQHPNAAGTPPRVLILAVLLGLVLSSCASPDSETGRSFSYAILEPTHLTPGRETSIQGLYVLDALFDTLTRTDPKGRVANDEAESITSPDRRTWTIRIKPGLSFHNGEPVTAASYVDAWNTAAYGPNGWVNGFYFAHIDGFEAMNPPDPDGGGPKSAPPPSADRLAGLKVLDRRTFQVRLTAPFSQFPTTLAFVGFAPLPRAALANIRQFDRAPIGNGPFRIEGQWENNRQIKLRRYPGYRGIRPARSDGLTFKIYATWETGFTDLRAGRVDVMRSIPAPLIPQARRVSGGRIRSIPSSTMEYLEFPLYDKRFQNQDLRKAISMAIDRQGIVNGVYDGAYRPTGTILAPIIPGFRPNACGETCTYQPDKARELLRRAGGWQGPLQLSVAGNDSTDRQWMIDVANQLRQNLGITDVRVRAIPQASYLGLLGDRKMSGPYRATWIMDYPSAENYLTFRCTPDNRQGYNGAACRDLLAQGNRAPSPNKAVPYYQRAEDILLADLPVLPLWNQQDTIAYSKRLSNVNTDPYVAPHVRLDEVTVK</sequence>